<proteinExistence type="predicted"/>
<evidence type="ECO:0000313" key="1">
    <source>
        <dbReference type="EMBL" id="RNA06784.1"/>
    </source>
</evidence>
<reference evidence="1 2" key="1">
    <citation type="journal article" date="2018" name="Sci. Rep.">
        <title>Genomic signatures of local adaptation to the degree of environmental predictability in rotifers.</title>
        <authorList>
            <person name="Franch-Gras L."/>
            <person name="Hahn C."/>
            <person name="Garcia-Roger E.M."/>
            <person name="Carmona M.J."/>
            <person name="Serra M."/>
            <person name="Gomez A."/>
        </authorList>
    </citation>
    <scope>NUCLEOTIDE SEQUENCE [LARGE SCALE GENOMIC DNA]</scope>
    <source>
        <strain evidence="1">HYR1</strain>
    </source>
</reference>
<dbReference type="AlphaFoldDB" id="A0A3M7Q6H6"/>
<gene>
    <name evidence="1" type="ORF">BpHYR1_003877</name>
</gene>
<organism evidence="1 2">
    <name type="scientific">Brachionus plicatilis</name>
    <name type="common">Marine rotifer</name>
    <name type="synonym">Brachionus muelleri</name>
    <dbReference type="NCBI Taxonomy" id="10195"/>
    <lineage>
        <taxon>Eukaryota</taxon>
        <taxon>Metazoa</taxon>
        <taxon>Spiralia</taxon>
        <taxon>Gnathifera</taxon>
        <taxon>Rotifera</taxon>
        <taxon>Eurotatoria</taxon>
        <taxon>Monogononta</taxon>
        <taxon>Pseudotrocha</taxon>
        <taxon>Ploima</taxon>
        <taxon>Brachionidae</taxon>
        <taxon>Brachionus</taxon>
    </lineage>
</organism>
<dbReference type="EMBL" id="REGN01007283">
    <property type="protein sequence ID" value="RNA06784.1"/>
    <property type="molecule type" value="Genomic_DNA"/>
</dbReference>
<sequence>MKEKLKILLEKISHQVFLSFRLIFVSYPGVQYQEHIGTRLPQMSAHVYSAELLLADLAEQFRITMEQGLILDFLLEQSDGTFAGCIPCPNWYRKVDRF</sequence>
<keyword evidence="2" id="KW-1185">Reference proteome</keyword>
<comment type="caution">
    <text evidence="1">The sequence shown here is derived from an EMBL/GenBank/DDBJ whole genome shotgun (WGS) entry which is preliminary data.</text>
</comment>
<name>A0A3M7Q6H6_BRAPC</name>
<evidence type="ECO:0000313" key="2">
    <source>
        <dbReference type="Proteomes" id="UP000276133"/>
    </source>
</evidence>
<accession>A0A3M7Q6H6</accession>
<dbReference type="Proteomes" id="UP000276133">
    <property type="component" value="Unassembled WGS sequence"/>
</dbReference>
<protein>
    <submittedName>
        <fullName evidence="1">Uncharacterized protein</fullName>
    </submittedName>
</protein>